<accession>A0A438CN33</accession>
<dbReference type="EMBL" id="QGNW01000009">
    <property type="protein sequence ID" value="RVX19227.1"/>
    <property type="molecule type" value="Genomic_DNA"/>
</dbReference>
<evidence type="ECO:0000313" key="3">
    <source>
        <dbReference type="Proteomes" id="UP000288805"/>
    </source>
</evidence>
<gene>
    <name evidence="2" type="ORF">CK203_008831</name>
    <name evidence="1" type="ORF">CK203_090185</name>
</gene>
<evidence type="ECO:0000313" key="2">
    <source>
        <dbReference type="EMBL" id="RVX19227.1"/>
    </source>
</evidence>
<protein>
    <submittedName>
        <fullName evidence="1">Uncharacterized protein</fullName>
    </submittedName>
</protein>
<evidence type="ECO:0000313" key="1">
    <source>
        <dbReference type="EMBL" id="RVW24588.1"/>
    </source>
</evidence>
<organism evidence="1 3">
    <name type="scientific">Vitis vinifera</name>
    <name type="common">Grape</name>
    <dbReference type="NCBI Taxonomy" id="29760"/>
    <lineage>
        <taxon>Eukaryota</taxon>
        <taxon>Viridiplantae</taxon>
        <taxon>Streptophyta</taxon>
        <taxon>Embryophyta</taxon>
        <taxon>Tracheophyta</taxon>
        <taxon>Spermatophyta</taxon>
        <taxon>Magnoliopsida</taxon>
        <taxon>eudicotyledons</taxon>
        <taxon>Gunneridae</taxon>
        <taxon>Pentapetalae</taxon>
        <taxon>rosids</taxon>
        <taxon>Vitales</taxon>
        <taxon>Vitaceae</taxon>
        <taxon>Viteae</taxon>
        <taxon>Vitis</taxon>
    </lineage>
</organism>
<sequence length="89" mass="10014">MSFPYQGGKLTCKVLRGWSICVEAEGASLYNGDRLFTGSKPMWQRIESLKRSRKFQPEDRLFSLSSITSPAELAMILLSQEKELGDLIA</sequence>
<dbReference type="EMBL" id="QGNW01002169">
    <property type="protein sequence ID" value="RVW24588.1"/>
    <property type="molecule type" value="Genomic_DNA"/>
</dbReference>
<proteinExistence type="predicted"/>
<comment type="caution">
    <text evidence="1">The sequence shown here is derived from an EMBL/GenBank/DDBJ whole genome shotgun (WGS) entry which is preliminary data.</text>
</comment>
<dbReference type="AlphaFoldDB" id="A0A438CN33"/>
<reference evidence="1 3" key="1">
    <citation type="journal article" date="2018" name="PLoS Genet.">
        <title>Population sequencing reveals clonal diversity and ancestral inbreeding in the grapevine cultivar Chardonnay.</title>
        <authorList>
            <person name="Roach M.J."/>
            <person name="Johnson D.L."/>
            <person name="Bohlmann J."/>
            <person name="van Vuuren H.J."/>
            <person name="Jones S.J."/>
            <person name="Pretorius I.S."/>
            <person name="Schmidt S.A."/>
            <person name="Borneman A.R."/>
        </authorList>
    </citation>
    <scope>NUCLEOTIDE SEQUENCE [LARGE SCALE GENOMIC DNA]</scope>
    <source>
        <strain evidence="3">cv. Chardonnay</strain>
        <strain evidence="1">I10V1</strain>
        <tissue evidence="1">Leaf</tissue>
    </source>
</reference>
<name>A0A438CN33_VITVI</name>
<dbReference type="Proteomes" id="UP000288805">
    <property type="component" value="Unassembled WGS sequence"/>
</dbReference>